<organism evidence="2 3">
    <name type="scientific">Mycobacterium kyorinense</name>
    <dbReference type="NCBI Taxonomy" id="487514"/>
    <lineage>
        <taxon>Bacteria</taxon>
        <taxon>Bacillati</taxon>
        <taxon>Actinomycetota</taxon>
        <taxon>Actinomycetes</taxon>
        <taxon>Mycobacteriales</taxon>
        <taxon>Mycobacteriaceae</taxon>
        <taxon>Mycobacterium</taxon>
    </lineage>
</organism>
<dbReference type="Pfam" id="PF01593">
    <property type="entry name" value="Amino_oxidase"/>
    <property type="match status" value="1"/>
</dbReference>
<accession>A0A1X1XGX8</accession>
<dbReference type="InterPro" id="IPR050464">
    <property type="entry name" value="Zeta_carotene_desat/Oxidored"/>
</dbReference>
<dbReference type="GO" id="GO:0016491">
    <property type="term" value="F:oxidoreductase activity"/>
    <property type="evidence" value="ECO:0007669"/>
    <property type="project" value="InterPro"/>
</dbReference>
<evidence type="ECO:0000259" key="1">
    <source>
        <dbReference type="Pfam" id="PF01593"/>
    </source>
</evidence>
<proteinExistence type="predicted"/>
<dbReference type="SUPFAM" id="SSF51905">
    <property type="entry name" value="FAD/NAD(P)-binding domain"/>
    <property type="match status" value="1"/>
</dbReference>
<dbReference type="PANTHER" id="PTHR42923">
    <property type="entry name" value="PROTOPORPHYRINOGEN OXIDASE"/>
    <property type="match status" value="1"/>
</dbReference>
<feature type="domain" description="Amine oxidase" evidence="1">
    <location>
        <begin position="12"/>
        <end position="497"/>
    </location>
</feature>
<dbReference type="Gene3D" id="3.50.50.60">
    <property type="entry name" value="FAD/NAD(P)-binding domain"/>
    <property type="match status" value="1"/>
</dbReference>
<dbReference type="EMBL" id="LQPE01000163">
    <property type="protein sequence ID" value="ORV98064.1"/>
    <property type="molecule type" value="Genomic_DNA"/>
</dbReference>
<reference evidence="2 3" key="1">
    <citation type="submission" date="2016-01" db="EMBL/GenBank/DDBJ databases">
        <title>The new phylogeny of the genus Mycobacterium.</title>
        <authorList>
            <person name="Tarcisio F."/>
            <person name="Conor M."/>
            <person name="Antonella G."/>
            <person name="Elisabetta G."/>
            <person name="Giulia F.S."/>
            <person name="Sara T."/>
            <person name="Anna F."/>
            <person name="Clotilde B."/>
            <person name="Roberto B."/>
            <person name="Veronica D.S."/>
            <person name="Fabio R."/>
            <person name="Monica P."/>
            <person name="Olivier J."/>
            <person name="Enrico T."/>
            <person name="Nicola S."/>
        </authorList>
    </citation>
    <scope>NUCLEOTIDE SEQUENCE [LARGE SCALE GENOMIC DNA]</scope>
    <source>
        <strain evidence="2 3">DSM 45166</strain>
    </source>
</reference>
<dbReference type="RefSeq" id="WP_057003082.1">
    <property type="nucleotide sequence ID" value="NZ_LLXQ01000001.1"/>
</dbReference>
<dbReference type="PANTHER" id="PTHR42923:SF46">
    <property type="entry name" value="AMINE OXIDASE"/>
    <property type="match status" value="1"/>
</dbReference>
<dbReference type="PRINTS" id="PR00419">
    <property type="entry name" value="ADXRDTASE"/>
</dbReference>
<comment type="caution">
    <text evidence="2">The sequence shown here is derived from an EMBL/GenBank/DDBJ whole genome shotgun (WGS) entry which is preliminary data.</text>
</comment>
<evidence type="ECO:0000313" key="3">
    <source>
        <dbReference type="Proteomes" id="UP000193487"/>
    </source>
</evidence>
<keyword evidence="3" id="KW-1185">Reference proteome</keyword>
<dbReference type="OrthoDB" id="8845488at2"/>
<dbReference type="AlphaFoldDB" id="A0A1X1XGX8"/>
<name>A0A1X1XGX8_9MYCO</name>
<sequence length="567" mass="62451">MTSVAVLGGGVGGLTAAHELAERGFDVTVYEQRDAFGGKARSMPVPGSGTGHREDLPAEHGFRFFPGFYRHIPDTMARIPGANGTVATHLTASTRMLLAQDGHRNEIVGIAERPTSLDDIEVMIRFMWETGVGLGIPPGELAWFFDRLLTLMCSCDERRFDEWEQVSWWQFMGAEQRSPAFQKFLADGMTRTLVAARAREMSARTGGLILCQLMYDLVRGDGRMDRVLDGPTSEVWIDPWVSYLRGMGVTLRGGCEVDEIDCKGHHITGVTISGPGGPERVHADYYVAALPVERLRMLVSPALSAAEPRLAALPALVVRWMNGAMFYLYRDVPLVHGHAIFIDSQWALTAISQAQFWPGIDLEKRGDGLVNGILSVDISEWKRKGGHVKKIAMHCTPAEIREEVWAELVDAIDDGSLDAANVHSWFLDPAIQQPNPTGATNLEPLLVNTAGSWADRPDAVTAIPNFFLAADFVRTYTDLATMEAANEAARRAVNGILDAAGSPASRCAIWKLREPAVLAPFRKLDQLRWRLGRQVVKPPIRVKPDGKPRHSGPLARVLLAITRRGRR</sequence>
<evidence type="ECO:0000313" key="2">
    <source>
        <dbReference type="EMBL" id="ORV98064.1"/>
    </source>
</evidence>
<protein>
    <submittedName>
        <fullName evidence="2">Polyprenyl synthetase</fullName>
    </submittedName>
</protein>
<gene>
    <name evidence="2" type="ORF">AWC14_14075</name>
</gene>
<dbReference type="InterPro" id="IPR036188">
    <property type="entry name" value="FAD/NAD-bd_sf"/>
</dbReference>
<dbReference type="Proteomes" id="UP000193487">
    <property type="component" value="Unassembled WGS sequence"/>
</dbReference>
<dbReference type="InterPro" id="IPR002937">
    <property type="entry name" value="Amino_oxidase"/>
</dbReference>